<gene>
    <name evidence="7" type="ORF">BZG36_04413</name>
</gene>
<dbReference type="Gene3D" id="3.30.40.10">
    <property type="entry name" value="Zinc/RING finger domain, C3HC4 (zinc finger)"/>
    <property type="match status" value="1"/>
</dbReference>
<dbReference type="PANTHER" id="PTHR22765:SF416">
    <property type="entry name" value="E3 UBIQUITIN-PROTEIN LIGASE GODZILLA"/>
    <property type="match status" value="1"/>
</dbReference>
<name>A0A261XWN9_9FUNG</name>
<dbReference type="Proteomes" id="UP000242875">
    <property type="component" value="Unassembled WGS sequence"/>
</dbReference>
<dbReference type="EMBL" id="MVBO01000136">
    <property type="protein sequence ID" value="OZJ02654.1"/>
    <property type="molecule type" value="Genomic_DNA"/>
</dbReference>
<evidence type="ECO:0000256" key="1">
    <source>
        <dbReference type="ARBA" id="ARBA00022723"/>
    </source>
</evidence>
<dbReference type="PROSITE" id="PS00518">
    <property type="entry name" value="ZF_RING_1"/>
    <property type="match status" value="1"/>
</dbReference>
<organism evidence="7 8">
    <name type="scientific">Bifiguratus adelaidae</name>
    <dbReference type="NCBI Taxonomy" id="1938954"/>
    <lineage>
        <taxon>Eukaryota</taxon>
        <taxon>Fungi</taxon>
        <taxon>Fungi incertae sedis</taxon>
        <taxon>Mucoromycota</taxon>
        <taxon>Mucoromycotina</taxon>
        <taxon>Endogonomycetes</taxon>
        <taxon>Endogonales</taxon>
        <taxon>Endogonales incertae sedis</taxon>
        <taxon>Bifiguratus</taxon>
    </lineage>
</organism>
<dbReference type="GO" id="GO:0006511">
    <property type="term" value="P:ubiquitin-dependent protein catabolic process"/>
    <property type="evidence" value="ECO:0007669"/>
    <property type="project" value="TreeGrafter"/>
</dbReference>
<dbReference type="Pfam" id="PF13639">
    <property type="entry name" value="zf-RING_2"/>
    <property type="match status" value="1"/>
</dbReference>
<dbReference type="SMART" id="SM00184">
    <property type="entry name" value="RING"/>
    <property type="match status" value="1"/>
</dbReference>
<keyword evidence="2 4" id="KW-0863">Zinc-finger</keyword>
<dbReference type="SUPFAM" id="SSF57850">
    <property type="entry name" value="RING/U-box"/>
    <property type="match status" value="1"/>
</dbReference>
<keyword evidence="5" id="KW-0472">Membrane</keyword>
<dbReference type="InterPro" id="IPR013083">
    <property type="entry name" value="Znf_RING/FYVE/PHD"/>
</dbReference>
<dbReference type="GO" id="GO:0008270">
    <property type="term" value="F:zinc ion binding"/>
    <property type="evidence" value="ECO:0007669"/>
    <property type="project" value="UniProtKB-KW"/>
</dbReference>
<dbReference type="PROSITE" id="PS50089">
    <property type="entry name" value="ZF_RING_2"/>
    <property type="match status" value="1"/>
</dbReference>
<dbReference type="InterPro" id="IPR017907">
    <property type="entry name" value="Znf_RING_CS"/>
</dbReference>
<dbReference type="GO" id="GO:0061630">
    <property type="term" value="F:ubiquitin protein ligase activity"/>
    <property type="evidence" value="ECO:0007669"/>
    <property type="project" value="TreeGrafter"/>
</dbReference>
<evidence type="ECO:0000256" key="4">
    <source>
        <dbReference type="PROSITE-ProRule" id="PRU00175"/>
    </source>
</evidence>
<proteinExistence type="predicted"/>
<evidence type="ECO:0000256" key="5">
    <source>
        <dbReference type="SAM" id="Phobius"/>
    </source>
</evidence>
<keyword evidence="3" id="KW-0862">Zinc</keyword>
<dbReference type="OrthoDB" id="8062037at2759"/>
<evidence type="ECO:0000256" key="3">
    <source>
        <dbReference type="ARBA" id="ARBA00022833"/>
    </source>
</evidence>
<keyword evidence="1" id="KW-0479">Metal-binding</keyword>
<sequence length="210" mass="24277">MPTIYVDDSNFELCNGDQYSSFANSNAVQLLSFFYVLGVYIGTLLLFILCHQQISSYGWDMRRWNRHHNAIVELFEPEQESSYRRRRNPSNLTLSMLNDRCPSQTWHAIANTSANKECYICYEDFVHLEEEDQGDTLRRLPCGHSFCSGCIDAWLTQKSTLCPTCKYDCLLDRPYNESLVGSQQEADNDQFRVSIDLEGHAPMQVDCNVR</sequence>
<comment type="caution">
    <text evidence="7">The sequence shown here is derived from an EMBL/GenBank/DDBJ whole genome shotgun (WGS) entry which is preliminary data.</text>
</comment>
<dbReference type="InterPro" id="IPR001841">
    <property type="entry name" value="Znf_RING"/>
</dbReference>
<evidence type="ECO:0000313" key="8">
    <source>
        <dbReference type="Proteomes" id="UP000242875"/>
    </source>
</evidence>
<feature type="transmembrane region" description="Helical" evidence="5">
    <location>
        <begin position="27"/>
        <end position="49"/>
    </location>
</feature>
<feature type="domain" description="RING-type" evidence="6">
    <location>
        <begin position="118"/>
        <end position="166"/>
    </location>
</feature>
<evidence type="ECO:0000313" key="7">
    <source>
        <dbReference type="EMBL" id="OZJ02654.1"/>
    </source>
</evidence>
<keyword evidence="8" id="KW-1185">Reference proteome</keyword>
<keyword evidence="5" id="KW-1133">Transmembrane helix</keyword>
<dbReference type="AlphaFoldDB" id="A0A261XWN9"/>
<dbReference type="PANTHER" id="PTHR22765">
    <property type="entry name" value="RING FINGER AND PROTEASE ASSOCIATED DOMAIN-CONTAINING"/>
    <property type="match status" value="1"/>
</dbReference>
<evidence type="ECO:0000259" key="6">
    <source>
        <dbReference type="PROSITE" id="PS50089"/>
    </source>
</evidence>
<protein>
    <recommendedName>
        <fullName evidence="6">RING-type domain-containing protein</fullName>
    </recommendedName>
</protein>
<reference evidence="7 8" key="1">
    <citation type="journal article" date="2017" name="Mycologia">
        <title>Bifiguratus adelaidae, gen. et sp. nov., a new member of Mucoromycotina in endophytic and soil-dwelling habitats.</title>
        <authorList>
            <person name="Torres-Cruz T.J."/>
            <person name="Billingsley Tobias T.L."/>
            <person name="Almatruk M."/>
            <person name="Hesse C."/>
            <person name="Kuske C.R."/>
            <person name="Desiro A."/>
            <person name="Benucci G.M."/>
            <person name="Bonito G."/>
            <person name="Stajich J.E."/>
            <person name="Dunlap C."/>
            <person name="Arnold A.E."/>
            <person name="Porras-Alfaro A."/>
        </authorList>
    </citation>
    <scope>NUCLEOTIDE SEQUENCE [LARGE SCALE GENOMIC DNA]</scope>
    <source>
        <strain evidence="7 8">AZ0501</strain>
    </source>
</reference>
<keyword evidence="5" id="KW-0812">Transmembrane</keyword>
<dbReference type="InterPro" id="IPR051826">
    <property type="entry name" value="E3_ubiquitin-ligase_domain"/>
</dbReference>
<accession>A0A261XWN9</accession>
<evidence type="ECO:0000256" key="2">
    <source>
        <dbReference type="ARBA" id="ARBA00022771"/>
    </source>
</evidence>
<dbReference type="GO" id="GO:0005737">
    <property type="term" value="C:cytoplasm"/>
    <property type="evidence" value="ECO:0007669"/>
    <property type="project" value="TreeGrafter"/>
</dbReference>